<dbReference type="SUPFAM" id="SSF56281">
    <property type="entry name" value="Metallo-hydrolase/oxidoreductase"/>
    <property type="match status" value="1"/>
</dbReference>
<dbReference type="InterPro" id="IPR050114">
    <property type="entry name" value="UPF0173_UPF0282_UlaG_hydrolase"/>
</dbReference>
<evidence type="ECO:0000313" key="4">
    <source>
        <dbReference type="Proteomes" id="UP000318733"/>
    </source>
</evidence>
<evidence type="ECO:0000259" key="2">
    <source>
        <dbReference type="Pfam" id="PF12706"/>
    </source>
</evidence>
<keyword evidence="1 3" id="KW-0378">Hydrolase</keyword>
<comment type="caution">
    <text evidence="3">The sequence shown here is derived from an EMBL/GenBank/DDBJ whole genome shotgun (WGS) entry which is preliminary data.</text>
</comment>
<accession>A0A556MXC8</accession>
<evidence type="ECO:0000256" key="1">
    <source>
        <dbReference type="ARBA" id="ARBA00022801"/>
    </source>
</evidence>
<dbReference type="PANTHER" id="PTHR43546">
    <property type="entry name" value="UPF0173 METAL-DEPENDENT HYDROLASE MJ1163-RELATED"/>
    <property type="match status" value="1"/>
</dbReference>
<dbReference type="Pfam" id="PF12706">
    <property type="entry name" value="Lactamase_B_2"/>
    <property type="match status" value="1"/>
</dbReference>
<reference evidence="3 4" key="1">
    <citation type="submission" date="2019-07" db="EMBL/GenBank/DDBJ databases">
        <authorList>
            <person name="Huq M.A."/>
        </authorList>
    </citation>
    <scope>NUCLEOTIDE SEQUENCE [LARGE SCALE GENOMIC DNA]</scope>
    <source>
        <strain evidence="3 4">MAH-19</strain>
    </source>
</reference>
<name>A0A556MXC8_9SPHI</name>
<dbReference type="RefSeq" id="WP_144248034.1">
    <property type="nucleotide sequence ID" value="NZ_VLPK01000001.1"/>
</dbReference>
<proteinExistence type="predicted"/>
<protein>
    <submittedName>
        <fullName evidence="3">MBL fold metallo-hydrolase</fullName>
    </submittedName>
</protein>
<dbReference type="PANTHER" id="PTHR43546:SF9">
    <property type="entry name" value="L-ASCORBATE-6-PHOSPHATE LACTONASE ULAG-RELATED"/>
    <property type="match status" value="1"/>
</dbReference>
<gene>
    <name evidence="3" type="ORF">FO440_09925</name>
</gene>
<feature type="domain" description="Metallo-beta-lactamase" evidence="2">
    <location>
        <begin position="24"/>
        <end position="212"/>
    </location>
</feature>
<dbReference type="Proteomes" id="UP000318733">
    <property type="component" value="Unassembled WGS sequence"/>
</dbReference>
<dbReference type="GO" id="GO:0016787">
    <property type="term" value="F:hydrolase activity"/>
    <property type="evidence" value="ECO:0007669"/>
    <property type="project" value="UniProtKB-KW"/>
</dbReference>
<dbReference type="AlphaFoldDB" id="A0A556MXC8"/>
<organism evidence="3 4">
    <name type="scientific">Mucilaginibacter corticis</name>
    <dbReference type="NCBI Taxonomy" id="2597670"/>
    <lineage>
        <taxon>Bacteria</taxon>
        <taxon>Pseudomonadati</taxon>
        <taxon>Bacteroidota</taxon>
        <taxon>Sphingobacteriia</taxon>
        <taxon>Sphingobacteriales</taxon>
        <taxon>Sphingobacteriaceae</taxon>
        <taxon>Mucilaginibacter</taxon>
    </lineage>
</organism>
<dbReference type="InterPro" id="IPR001279">
    <property type="entry name" value="Metallo-B-lactamas"/>
</dbReference>
<sequence length="249" mass="26954">MKSDFKVIYLGGPTVIIEIGGLRLMTDPTLDPAGETFMVGDKPGYWKTAGPATTETGPIDAVLLSHDQHKDNLDNAGRKLLETVERTFTTTDGAKRLGGNAVGLQPYEQAVLNEKVSITAMPARHGPAGTLHLTGEVTGFLIETRDIQLYLTGDTVYYEGIKQIAARFQPKYVFVFAGAAKPRGPFNLTMGANDVLDTAGVFPEATIIPLHFEGWSHYTESDAELRTAFEAVGIAEKLLILKPGVLYSL</sequence>
<dbReference type="Gene3D" id="3.60.15.10">
    <property type="entry name" value="Ribonuclease Z/Hydroxyacylglutathione hydrolase-like"/>
    <property type="match status" value="1"/>
</dbReference>
<dbReference type="InterPro" id="IPR036866">
    <property type="entry name" value="RibonucZ/Hydroxyglut_hydro"/>
</dbReference>
<evidence type="ECO:0000313" key="3">
    <source>
        <dbReference type="EMBL" id="TSJ44473.1"/>
    </source>
</evidence>
<dbReference type="EMBL" id="VLPK01000001">
    <property type="protein sequence ID" value="TSJ44473.1"/>
    <property type="molecule type" value="Genomic_DNA"/>
</dbReference>
<keyword evidence="4" id="KW-1185">Reference proteome</keyword>
<dbReference type="OrthoDB" id="9805728at2"/>